<dbReference type="InterPro" id="IPR014043">
    <property type="entry name" value="Acyl_transferase_dom"/>
</dbReference>
<dbReference type="AlphaFoldDB" id="A0A286E037"/>
<evidence type="ECO:0000256" key="3">
    <source>
        <dbReference type="ARBA" id="ARBA00023315"/>
    </source>
</evidence>
<dbReference type="GO" id="GO:0004314">
    <property type="term" value="F:[acyl-carrier-protein] S-malonyltransferase activity"/>
    <property type="evidence" value="ECO:0007669"/>
    <property type="project" value="UniProtKB-EC"/>
</dbReference>
<dbReference type="Proteomes" id="UP000219072">
    <property type="component" value="Unassembled WGS sequence"/>
</dbReference>
<accession>A0A286E037</accession>
<dbReference type="NCBIfam" id="TIGR00128">
    <property type="entry name" value="fabD"/>
    <property type="match status" value="1"/>
</dbReference>
<dbReference type="PANTHER" id="PTHR42681">
    <property type="entry name" value="MALONYL-COA-ACYL CARRIER PROTEIN TRANSACYLASE, MITOCHONDRIAL"/>
    <property type="match status" value="1"/>
</dbReference>
<proteinExistence type="predicted"/>
<evidence type="ECO:0000256" key="2">
    <source>
        <dbReference type="ARBA" id="ARBA00022679"/>
    </source>
</evidence>
<name>A0A286E037_9ACTN</name>
<dbReference type="GO" id="GO:0006633">
    <property type="term" value="P:fatty acid biosynthetic process"/>
    <property type="evidence" value="ECO:0007669"/>
    <property type="project" value="TreeGrafter"/>
</dbReference>
<feature type="domain" description="Malonyl-CoA:ACP transacylase (MAT)" evidence="5">
    <location>
        <begin position="15"/>
        <end position="330"/>
    </location>
</feature>
<dbReference type="SUPFAM" id="SSF52151">
    <property type="entry name" value="FabD/lysophospholipase-like"/>
    <property type="match status" value="2"/>
</dbReference>
<evidence type="ECO:0000313" key="7">
    <source>
        <dbReference type="Proteomes" id="UP000219072"/>
    </source>
</evidence>
<dbReference type="SUPFAM" id="SSF55048">
    <property type="entry name" value="Probable ACP-binding domain of malonyl-CoA ACP transacylase"/>
    <property type="match status" value="2"/>
</dbReference>
<dbReference type="SMART" id="SM00827">
    <property type="entry name" value="PKS_AT"/>
    <property type="match status" value="2"/>
</dbReference>
<evidence type="ECO:0000256" key="4">
    <source>
        <dbReference type="ARBA" id="ARBA00048462"/>
    </source>
</evidence>
<dbReference type="EMBL" id="OCNE01000015">
    <property type="protein sequence ID" value="SOD64269.1"/>
    <property type="molecule type" value="Genomic_DNA"/>
</dbReference>
<evidence type="ECO:0000256" key="1">
    <source>
        <dbReference type="ARBA" id="ARBA00013258"/>
    </source>
</evidence>
<dbReference type="Gene3D" id="3.40.366.10">
    <property type="entry name" value="Malonyl-Coenzyme A Acyl Carrier Protein, domain 2"/>
    <property type="match status" value="2"/>
</dbReference>
<dbReference type="InterPro" id="IPR004410">
    <property type="entry name" value="Malonyl_CoA-ACP_transAc_FabD"/>
</dbReference>
<keyword evidence="7" id="KW-1185">Reference proteome</keyword>
<dbReference type="InterPro" id="IPR050858">
    <property type="entry name" value="Mal-CoA-ACP_Trans/PKS_FabD"/>
</dbReference>
<gene>
    <name evidence="6" type="ORF">SAMN06297387_115129</name>
</gene>
<dbReference type="Pfam" id="PF00698">
    <property type="entry name" value="Acyl_transf_1"/>
    <property type="match status" value="2"/>
</dbReference>
<dbReference type="PANTHER" id="PTHR42681:SF1">
    <property type="entry name" value="MALONYL-COA-ACYL CARRIER PROTEIN TRANSACYLASE, MITOCHONDRIAL"/>
    <property type="match status" value="1"/>
</dbReference>
<sequence length="632" mass="67461">MSAARLDDRPTTVFLCGGQGSQFFGMAASLHRENAAFRASADEWDAHCRERHGLAPLDYVHDPARGLGDPCDDLALTNAALFLTEYSLARALRADGIRPDVLVGASLGEFVALAVAGRVTPGDALDFLIGMAGVVTGRAPAGGMLAVLGDPALHATVPELREGTEIASVNHEGHFVLTGTTEGLAAAERALRERDLVTVSLPVRFPFHSAALDPLAGDVGRLAAALTVAPPAEGTTVISSATGQPVTELTPDHCWRALREPIAFTRALSSVPVAGGPVAYVDLTPSATLAAVMRVSHPDRKTYPVITPFGNERANLAQLGADAAAWPRPRAAEPERGRRTQRGSTMIGALFPGQGAQAKGMGEKEFARFPELVRQADEILGYSIEDLCLNNPDERLNETRYTQVALYVVSALEYLAWEAEGNKADYFAGHSVGEYAALLAAGGFDFATGLKLVKRRAELMSRAAGGGMAAVSRIPEDEVRAVLATHRLSSLDIANLNTPRQTVISGPREDVEKAKELFDAAGGSYTVLKVSGAFHSRYMAEASQAFSRHVGEFGFTELRTPVVSNLRARPYRNGEIARVLSWQITSPVKWTESVRYMMGKGVETFVQVGPGKTAANMAKQIVRLAEPLVVDD</sequence>
<dbReference type="InterPro" id="IPR016035">
    <property type="entry name" value="Acyl_Trfase/lysoPLipase"/>
</dbReference>
<comment type="catalytic activity">
    <reaction evidence="4">
        <text>holo-[ACP] + malonyl-CoA = malonyl-[ACP] + CoA</text>
        <dbReference type="Rhea" id="RHEA:41792"/>
        <dbReference type="Rhea" id="RHEA-COMP:9623"/>
        <dbReference type="Rhea" id="RHEA-COMP:9685"/>
        <dbReference type="ChEBI" id="CHEBI:57287"/>
        <dbReference type="ChEBI" id="CHEBI:57384"/>
        <dbReference type="ChEBI" id="CHEBI:64479"/>
        <dbReference type="ChEBI" id="CHEBI:78449"/>
        <dbReference type="EC" id="2.3.1.39"/>
    </reaction>
</comment>
<dbReference type="InterPro" id="IPR001227">
    <property type="entry name" value="Ac_transferase_dom_sf"/>
</dbReference>
<dbReference type="Gene3D" id="3.30.70.250">
    <property type="entry name" value="Malonyl-CoA ACP transacylase, ACP-binding"/>
    <property type="match status" value="1"/>
</dbReference>
<evidence type="ECO:0000313" key="6">
    <source>
        <dbReference type="EMBL" id="SOD64269.1"/>
    </source>
</evidence>
<reference evidence="6 7" key="1">
    <citation type="submission" date="2017-09" db="EMBL/GenBank/DDBJ databases">
        <authorList>
            <person name="Ehlers B."/>
            <person name="Leendertz F.H."/>
        </authorList>
    </citation>
    <scope>NUCLEOTIDE SEQUENCE [LARGE SCALE GENOMIC DNA]</scope>
    <source>
        <strain evidence="6 7">CGMCC 4.7095</strain>
    </source>
</reference>
<keyword evidence="3" id="KW-0012">Acyltransferase</keyword>
<evidence type="ECO:0000259" key="5">
    <source>
        <dbReference type="SMART" id="SM00827"/>
    </source>
</evidence>
<dbReference type="GO" id="GO:0005829">
    <property type="term" value="C:cytosol"/>
    <property type="evidence" value="ECO:0007669"/>
    <property type="project" value="TreeGrafter"/>
</dbReference>
<dbReference type="EC" id="2.3.1.39" evidence="1"/>
<protein>
    <recommendedName>
        <fullName evidence="1">[acyl-carrier-protein] S-malonyltransferase</fullName>
        <ecNumber evidence="1">2.3.1.39</ecNumber>
    </recommendedName>
</protein>
<keyword evidence="2" id="KW-0808">Transferase</keyword>
<dbReference type="RefSeq" id="WP_097232700.1">
    <property type="nucleotide sequence ID" value="NZ_OCNE01000015.1"/>
</dbReference>
<dbReference type="OrthoDB" id="3543921at2"/>
<feature type="domain" description="Malonyl-CoA:ACP transacylase (MAT)" evidence="5">
    <location>
        <begin position="350"/>
        <end position="629"/>
    </location>
</feature>
<organism evidence="6 7">
    <name type="scientific">Streptomyces zhaozhouensis</name>
    <dbReference type="NCBI Taxonomy" id="1300267"/>
    <lineage>
        <taxon>Bacteria</taxon>
        <taxon>Bacillati</taxon>
        <taxon>Actinomycetota</taxon>
        <taxon>Actinomycetes</taxon>
        <taxon>Kitasatosporales</taxon>
        <taxon>Streptomycetaceae</taxon>
        <taxon>Streptomyces</taxon>
    </lineage>
</organism>
<dbReference type="InterPro" id="IPR016036">
    <property type="entry name" value="Malonyl_transacylase_ACP-bd"/>
</dbReference>